<sequence>MNGEGEVELTEVKCPVHESREVELELLSDPAAGCTFEEDSDPNLCDFTQGEEDDFDWLLYRTYSSPFASSDLLKARGPAGPCSESIPFVLFLPSHAHSQVMGRFNNIIDALGARSGLQPSKLSWWTSLTQIGCVLKMGMKRRGDLLWERAAATICSEMQRPMPLWDPSSYFRGPAGETGCDSKDLQSRSCCTAALTDRLMMGMRMVAHALAYMMTRSTDLDPAPRGVATEGLHARAAQPPSYEMKTLKRISLAAFVRLLRRRR</sequence>
<dbReference type="EMBL" id="CAJRST010038888">
    <property type="protein sequence ID" value="CAG6015759.1"/>
    <property type="molecule type" value="Genomic_DNA"/>
</dbReference>
<evidence type="ECO:0000313" key="2">
    <source>
        <dbReference type="EMBL" id="CAG6015759.1"/>
    </source>
</evidence>
<reference evidence="2" key="1">
    <citation type="submission" date="2021-05" db="EMBL/GenBank/DDBJ databases">
        <authorList>
            <person name="Tigano A."/>
        </authorList>
    </citation>
    <scope>NUCLEOTIDE SEQUENCE</scope>
</reference>
<dbReference type="Proteomes" id="UP000677803">
    <property type="component" value="Unassembled WGS sequence"/>
</dbReference>
<accession>A0A8S4BP15</accession>
<proteinExistence type="predicted"/>
<dbReference type="GO" id="GO:0016020">
    <property type="term" value="C:membrane"/>
    <property type="evidence" value="ECO:0007669"/>
    <property type="project" value="InterPro"/>
</dbReference>
<evidence type="ECO:0000259" key="1">
    <source>
        <dbReference type="PROSITE" id="PS50060"/>
    </source>
</evidence>
<organism evidence="2 3">
    <name type="scientific">Menidia menidia</name>
    <name type="common">Atlantic silverside</name>
    <dbReference type="NCBI Taxonomy" id="238744"/>
    <lineage>
        <taxon>Eukaryota</taxon>
        <taxon>Metazoa</taxon>
        <taxon>Chordata</taxon>
        <taxon>Craniata</taxon>
        <taxon>Vertebrata</taxon>
        <taxon>Euteleostomi</taxon>
        <taxon>Actinopterygii</taxon>
        <taxon>Neopterygii</taxon>
        <taxon>Teleostei</taxon>
        <taxon>Neoteleostei</taxon>
        <taxon>Acanthomorphata</taxon>
        <taxon>Ovalentaria</taxon>
        <taxon>Atherinomorphae</taxon>
        <taxon>Atheriniformes</taxon>
        <taxon>Atherinopsidae</taxon>
        <taxon>Menidiinae</taxon>
        <taxon>Menidia</taxon>
    </lineage>
</organism>
<dbReference type="OrthoDB" id="8934511at2759"/>
<protein>
    <submittedName>
        <fullName evidence="2">(Atlantic silverside) hypothetical protein</fullName>
    </submittedName>
</protein>
<name>A0A8S4BP15_9TELE</name>
<feature type="domain" description="MAM" evidence="1">
    <location>
        <begin position="32"/>
        <end position="57"/>
    </location>
</feature>
<evidence type="ECO:0000313" key="3">
    <source>
        <dbReference type="Proteomes" id="UP000677803"/>
    </source>
</evidence>
<dbReference type="AlphaFoldDB" id="A0A8S4BP15"/>
<dbReference type="PROSITE" id="PS50060">
    <property type="entry name" value="MAM_2"/>
    <property type="match status" value="1"/>
</dbReference>
<comment type="caution">
    <text evidence="2">The sequence shown here is derived from an EMBL/GenBank/DDBJ whole genome shotgun (WGS) entry which is preliminary data.</text>
</comment>
<gene>
    <name evidence="2" type="ORF">MMEN_LOCUS19795</name>
</gene>
<dbReference type="InterPro" id="IPR000998">
    <property type="entry name" value="MAM_dom"/>
</dbReference>
<keyword evidence="3" id="KW-1185">Reference proteome</keyword>